<keyword evidence="3" id="KW-0547">Nucleotide-binding</keyword>
<dbReference type="GO" id="GO:0016887">
    <property type="term" value="F:ATP hydrolysis activity"/>
    <property type="evidence" value="ECO:0007669"/>
    <property type="project" value="InterPro"/>
</dbReference>
<dbReference type="InterPro" id="IPR017911">
    <property type="entry name" value="MacB-like_ATP-bd"/>
</dbReference>
<dbReference type="InterPro" id="IPR017871">
    <property type="entry name" value="ABC_transporter-like_CS"/>
</dbReference>
<evidence type="ECO:0000256" key="1">
    <source>
        <dbReference type="ARBA" id="ARBA00022448"/>
    </source>
</evidence>
<dbReference type="InterPro" id="IPR003439">
    <property type="entry name" value="ABC_transporter-like_ATP-bd"/>
</dbReference>
<accession>F4QLM9</accession>
<dbReference type="AlphaFoldDB" id="F4QLM9"/>
<evidence type="ECO:0000256" key="2">
    <source>
        <dbReference type="ARBA" id="ARBA00022519"/>
    </source>
</evidence>
<dbReference type="Proteomes" id="UP000006512">
    <property type="component" value="Unassembled WGS sequence"/>
</dbReference>
<evidence type="ECO:0000256" key="5">
    <source>
        <dbReference type="ARBA" id="ARBA00038388"/>
    </source>
</evidence>
<dbReference type="SMART" id="SM00382">
    <property type="entry name" value="AAA"/>
    <property type="match status" value="1"/>
</dbReference>
<dbReference type="eggNOG" id="COG1136">
    <property type="taxonomic scope" value="Bacteria"/>
</dbReference>
<dbReference type="CDD" id="cd03255">
    <property type="entry name" value="ABC_MJ0796_LolCDE_FtsE"/>
    <property type="match status" value="1"/>
</dbReference>
<keyword evidence="8" id="KW-1185">Reference proteome</keyword>
<dbReference type="PANTHER" id="PTHR24220">
    <property type="entry name" value="IMPORT ATP-BINDING PROTEIN"/>
    <property type="match status" value="1"/>
</dbReference>
<reference evidence="8" key="1">
    <citation type="submission" date="2011-03" db="EMBL/GenBank/DDBJ databases">
        <title>Draft genome sequence of Brevundimonas diminuta.</title>
        <authorList>
            <person name="Brown P.J.B."/>
            <person name="Buechlein A."/>
            <person name="Hemmerich C."/>
            <person name="Brun Y.V."/>
        </authorList>
    </citation>
    <scope>NUCLEOTIDE SEQUENCE [LARGE SCALE GENOMIC DNA]</scope>
    <source>
        <strain evidence="8">C19</strain>
    </source>
</reference>
<evidence type="ECO:0000313" key="8">
    <source>
        <dbReference type="Proteomes" id="UP000006512"/>
    </source>
</evidence>
<name>F4QLM9_9CAUL</name>
<dbReference type="PANTHER" id="PTHR24220:SF648">
    <property type="entry name" value="ABC TRANSPORTER ATP-BINDING PROTEIN YTRE"/>
    <property type="match status" value="1"/>
</dbReference>
<dbReference type="GO" id="GO:0098796">
    <property type="term" value="C:membrane protein complex"/>
    <property type="evidence" value="ECO:0007669"/>
    <property type="project" value="UniProtKB-ARBA"/>
</dbReference>
<dbReference type="Pfam" id="PF00005">
    <property type="entry name" value="ABC_tran"/>
    <property type="match status" value="1"/>
</dbReference>
<keyword evidence="2" id="KW-1003">Cell membrane</keyword>
<evidence type="ECO:0000313" key="7">
    <source>
        <dbReference type="EMBL" id="EGF93527.1"/>
    </source>
</evidence>
<keyword evidence="1" id="KW-0813">Transport</keyword>
<gene>
    <name evidence="7" type="ORF">ABI_19670</name>
</gene>
<dbReference type="HOGENOM" id="CLU_000604_1_22_5"/>
<feature type="domain" description="ABC transporter" evidence="6">
    <location>
        <begin position="2"/>
        <end position="226"/>
    </location>
</feature>
<comment type="similarity">
    <text evidence="5">Belongs to the ABC transporter superfamily. Macrolide exporter (TC 3.A.1.122) family.</text>
</comment>
<evidence type="ECO:0000256" key="4">
    <source>
        <dbReference type="ARBA" id="ARBA00022840"/>
    </source>
</evidence>
<dbReference type="GO" id="GO:0005524">
    <property type="term" value="F:ATP binding"/>
    <property type="evidence" value="ECO:0007669"/>
    <property type="project" value="UniProtKB-KW"/>
</dbReference>
<dbReference type="OrthoDB" id="7202172at2"/>
<dbReference type="SUPFAM" id="SSF52540">
    <property type="entry name" value="P-loop containing nucleoside triphosphate hydrolases"/>
    <property type="match status" value="1"/>
</dbReference>
<dbReference type="RefSeq" id="WP_006272726.1">
    <property type="nucleotide sequence ID" value="NZ_GL883077.1"/>
</dbReference>
<dbReference type="FunFam" id="3.40.50.300:FF:000032">
    <property type="entry name" value="Export ABC transporter ATP-binding protein"/>
    <property type="match status" value="1"/>
</dbReference>
<protein>
    <submittedName>
        <fullName evidence="7">ABC transporter family protein</fullName>
    </submittedName>
</protein>
<dbReference type="InterPro" id="IPR015854">
    <property type="entry name" value="ABC_transpr_LolD-like"/>
</dbReference>
<sequence length="226" mass="24522">MIELKNITRLYRSVEVSTAALRSIDLTIAKGEFLAIMGPSGCGKSTLLNILGAIDRPTTGSYHYDGLELTRLNEANLAEFRARHLGFVFQSFNLVDDLTVQENVELGVLYRKDLKGQRSNLVEAALDRVGLAHRARHFPNQLSGGQQQRVAIARAIAGSPDLILADEPTGNLDSENGAQIMSILKGLNAAGSTIVMVTHSRAQADQASRQIDMLDGRLLLSVTRAV</sequence>
<evidence type="ECO:0000259" key="6">
    <source>
        <dbReference type="PROSITE" id="PS50893"/>
    </source>
</evidence>
<proteinExistence type="inferred from homology"/>
<dbReference type="PROSITE" id="PS50893">
    <property type="entry name" value="ABC_TRANSPORTER_2"/>
    <property type="match status" value="1"/>
</dbReference>
<dbReference type="STRING" id="715226.ABI_19670"/>
<dbReference type="EMBL" id="GL883077">
    <property type="protein sequence ID" value="EGF93527.1"/>
    <property type="molecule type" value="Genomic_DNA"/>
</dbReference>
<dbReference type="InterPro" id="IPR027417">
    <property type="entry name" value="P-loop_NTPase"/>
</dbReference>
<keyword evidence="2" id="KW-0997">Cell inner membrane</keyword>
<keyword evidence="2" id="KW-0472">Membrane</keyword>
<dbReference type="Gene3D" id="3.40.50.300">
    <property type="entry name" value="P-loop containing nucleotide triphosphate hydrolases"/>
    <property type="match status" value="1"/>
</dbReference>
<dbReference type="GO" id="GO:0022857">
    <property type="term" value="F:transmembrane transporter activity"/>
    <property type="evidence" value="ECO:0007669"/>
    <property type="project" value="TreeGrafter"/>
</dbReference>
<dbReference type="GO" id="GO:0005886">
    <property type="term" value="C:plasma membrane"/>
    <property type="evidence" value="ECO:0007669"/>
    <property type="project" value="TreeGrafter"/>
</dbReference>
<keyword evidence="4" id="KW-0067">ATP-binding</keyword>
<organism evidence="7 8">
    <name type="scientific">Asticcacaulis biprosthecium C19</name>
    <dbReference type="NCBI Taxonomy" id="715226"/>
    <lineage>
        <taxon>Bacteria</taxon>
        <taxon>Pseudomonadati</taxon>
        <taxon>Pseudomonadota</taxon>
        <taxon>Alphaproteobacteria</taxon>
        <taxon>Caulobacterales</taxon>
        <taxon>Caulobacteraceae</taxon>
        <taxon>Asticcacaulis</taxon>
    </lineage>
</organism>
<dbReference type="PROSITE" id="PS00211">
    <property type="entry name" value="ABC_TRANSPORTER_1"/>
    <property type="match status" value="1"/>
</dbReference>
<dbReference type="InterPro" id="IPR003593">
    <property type="entry name" value="AAA+_ATPase"/>
</dbReference>
<evidence type="ECO:0000256" key="3">
    <source>
        <dbReference type="ARBA" id="ARBA00022741"/>
    </source>
</evidence>